<dbReference type="GO" id="GO:0016787">
    <property type="term" value="F:hydrolase activity"/>
    <property type="evidence" value="ECO:0007669"/>
    <property type="project" value="UniProtKB-KW"/>
</dbReference>
<evidence type="ECO:0000256" key="7">
    <source>
        <dbReference type="SAM" id="MobiDB-lite"/>
    </source>
</evidence>
<dbReference type="PANTHER" id="PTHR47959">
    <property type="entry name" value="ATP-DEPENDENT RNA HELICASE RHLE-RELATED"/>
    <property type="match status" value="1"/>
</dbReference>
<feature type="region of interest" description="Disordered" evidence="7">
    <location>
        <begin position="405"/>
        <end position="462"/>
    </location>
</feature>
<feature type="compositionally biased region" description="Basic residues" evidence="7">
    <location>
        <begin position="445"/>
        <end position="462"/>
    </location>
</feature>
<keyword evidence="1 6" id="KW-0547">Nucleotide-binding</keyword>
<dbReference type="PROSITE" id="PS51192">
    <property type="entry name" value="HELICASE_ATP_BIND_1"/>
    <property type="match status" value="1"/>
</dbReference>
<dbReference type="PROSITE" id="PS00039">
    <property type="entry name" value="DEAD_ATP_HELICASE"/>
    <property type="match status" value="1"/>
</dbReference>
<keyword evidence="4 6" id="KW-0067">ATP-binding</keyword>
<organism evidence="10 11">
    <name type="scientific">Corynebacterium aurimucosum</name>
    <dbReference type="NCBI Taxonomy" id="169292"/>
    <lineage>
        <taxon>Bacteria</taxon>
        <taxon>Bacillati</taxon>
        <taxon>Actinomycetota</taxon>
        <taxon>Actinomycetes</taxon>
        <taxon>Mycobacteriales</taxon>
        <taxon>Corynebacteriaceae</taxon>
        <taxon>Corynebacterium</taxon>
    </lineage>
</organism>
<dbReference type="InterPro" id="IPR011545">
    <property type="entry name" value="DEAD/DEAH_box_helicase_dom"/>
</dbReference>
<dbReference type="GO" id="GO:0003724">
    <property type="term" value="F:RNA helicase activity"/>
    <property type="evidence" value="ECO:0007669"/>
    <property type="project" value="TreeGrafter"/>
</dbReference>
<evidence type="ECO:0000256" key="3">
    <source>
        <dbReference type="ARBA" id="ARBA00022806"/>
    </source>
</evidence>
<dbReference type="InterPro" id="IPR044742">
    <property type="entry name" value="DEAD/DEAH_RhlB"/>
</dbReference>
<evidence type="ECO:0000256" key="2">
    <source>
        <dbReference type="ARBA" id="ARBA00022801"/>
    </source>
</evidence>
<sequence length="462" mass="50094">MLAPKSSRESRESPTFAELGVAVEICDALADNGITHTFAIQELTLPIALNGQDLIGQARTGMGKTYGFGVPLLDRVFDDADIPELDGTPRALVIAPTRELAIQVSGDLELAAANLPLRVVTLCGGRPYEEQIKEIESGADVVVGTPGRLLDLCQKKHLSFDHVSVLVLDEADEMLDLGFLPDIEKILSLLHGNPHQTMLFSATMPGPIVTLARTFLEKPVHIRAESGDAQQTHASTRKVTFQAHRMDKIAVLGKVLQAEGRGRTIIFTRTKRSAAAVADELAQRGFRVGAVHGDLDQKARERSLDAFRKGTVEILVATDVAARGIDIDDVTHVINYQVPDDPMTFVHRIGRTGRAGHTGTAITLVGYDELGKWQIINDELDLGQPEPPQWFSTSPELAEALDIPKTVADTVGPPTKVLGAPRRSHSRGESPRGGSPRSSTASARASRRTRSRTRKPRQGGRR</sequence>
<dbReference type="PANTHER" id="PTHR47959:SF13">
    <property type="entry name" value="ATP-DEPENDENT RNA HELICASE RHLE"/>
    <property type="match status" value="1"/>
</dbReference>
<evidence type="ECO:0000256" key="1">
    <source>
        <dbReference type="ARBA" id="ARBA00022741"/>
    </source>
</evidence>
<keyword evidence="2 6" id="KW-0378">Hydrolase</keyword>
<dbReference type="Pfam" id="PF00270">
    <property type="entry name" value="DEAD"/>
    <property type="match status" value="1"/>
</dbReference>
<evidence type="ECO:0000256" key="4">
    <source>
        <dbReference type="ARBA" id="ARBA00022840"/>
    </source>
</evidence>
<feature type="domain" description="Helicase ATP-binding" evidence="8">
    <location>
        <begin position="45"/>
        <end position="222"/>
    </location>
</feature>
<dbReference type="Gene3D" id="3.40.50.300">
    <property type="entry name" value="P-loop containing nucleotide triphosphate hydrolases"/>
    <property type="match status" value="2"/>
</dbReference>
<dbReference type="InterPro" id="IPR027417">
    <property type="entry name" value="P-loop_NTPase"/>
</dbReference>
<evidence type="ECO:0000313" key="11">
    <source>
        <dbReference type="Proteomes" id="UP000320531"/>
    </source>
</evidence>
<comment type="caution">
    <text evidence="10">The sequence shown here is derived from an EMBL/GenBank/DDBJ whole genome shotgun (WGS) entry which is preliminary data.</text>
</comment>
<evidence type="ECO:0000259" key="8">
    <source>
        <dbReference type="PROSITE" id="PS51192"/>
    </source>
</evidence>
<evidence type="ECO:0000256" key="5">
    <source>
        <dbReference type="ARBA" id="ARBA00038437"/>
    </source>
</evidence>
<dbReference type="AlphaFoldDB" id="A0A558GLI3"/>
<dbReference type="Proteomes" id="UP000320531">
    <property type="component" value="Unassembled WGS sequence"/>
</dbReference>
<dbReference type="GO" id="GO:0005829">
    <property type="term" value="C:cytosol"/>
    <property type="evidence" value="ECO:0007669"/>
    <property type="project" value="TreeGrafter"/>
</dbReference>
<feature type="domain" description="Helicase C-terminal" evidence="9">
    <location>
        <begin position="248"/>
        <end position="395"/>
    </location>
</feature>
<proteinExistence type="inferred from homology"/>
<dbReference type="InterPro" id="IPR001650">
    <property type="entry name" value="Helicase_C-like"/>
</dbReference>
<dbReference type="InterPro" id="IPR050079">
    <property type="entry name" value="DEAD_box_RNA_helicase"/>
</dbReference>
<dbReference type="CDD" id="cd18787">
    <property type="entry name" value="SF2_C_DEAD"/>
    <property type="match status" value="1"/>
</dbReference>
<accession>A0A558GLI3</accession>
<reference evidence="10 11" key="1">
    <citation type="submission" date="2019-07" db="EMBL/GenBank/DDBJ databases">
        <title>Draft genome of C. aurimucosum strain 14-2523.</title>
        <authorList>
            <person name="Pacheco L.G.C."/>
            <person name="Aguiar E.R.G.R."/>
            <person name="Navas J."/>
            <person name="Santos C.S."/>
            <person name="Rocha D.J.P.G."/>
        </authorList>
    </citation>
    <scope>NUCLEOTIDE SEQUENCE [LARGE SCALE GENOMIC DNA]</scope>
    <source>
        <strain evidence="10 11">14-2523</strain>
    </source>
</reference>
<dbReference type="CDD" id="cd00268">
    <property type="entry name" value="DEADc"/>
    <property type="match status" value="1"/>
</dbReference>
<keyword evidence="3 6" id="KW-0347">Helicase</keyword>
<feature type="compositionally biased region" description="Low complexity" evidence="7">
    <location>
        <begin position="432"/>
        <end position="444"/>
    </location>
</feature>
<dbReference type="GO" id="GO:0003676">
    <property type="term" value="F:nucleic acid binding"/>
    <property type="evidence" value="ECO:0007669"/>
    <property type="project" value="InterPro"/>
</dbReference>
<dbReference type="EMBL" id="VMTY01000001">
    <property type="protein sequence ID" value="TVU57721.1"/>
    <property type="molecule type" value="Genomic_DNA"/>
</dbReference>
<gene>
    <name evidence="10" type="ORF">FQK23_00090</name>
</gene>
<dbReference type="GO" id="GO:0005524">
    <property type="term" value="F:ATP binding"/>
    <property type="evidence" value="ECO:0007669"/>
    <property type="project" value="UniProtKB-KW"/>
</dbReference>
<evidence type="ECO:0000313" key="10">
    <source>
        <dbReference type="EMBL" id="TVU57721.1"/>
    </source>
</evidence>
<evidence type="ECO:0000259" key="9">
    <source>
        <dbReference type="PROSITE" id="PS51194"/>
    </source>
</evidence>
<evidence type="ECO:0000256" key="6">
    <source>
        <dbReference type="RuleBase" id="RU000492"/>
    </source>
</evidence>
<dbReference type="InterPro" id="IPR000629">
    <property type="entry name" value="RNA-helicase_DEAD-box_CS"/>
</dbReference>
<dbReference type="Pfam" id="PF00271">
    <property type="entry name" value="Helicase_C"/>
    <property type="match status" value="1"/>
</dbReference>
<dbReference type="InterPro" id="IPR014001">
    <property type="entry name" value="Helicase_ATP-bd"/>
</dbReference>
<name>A0A558GLI3_9CORY</name>
<dbReference type="SUPFAM" id="SSF52540">
    <property type="entry name" value="P-loop containing nucleoside triphosphate hydrolases"/>
    <property type="match status" value="1"/>
</dbReference>
<dbReference type="SMART" id="SM00487">
    <property type="entry name" value="DEXDc"/>
    <property type="match status" value="1"/>
</dbReference>
<comment type="similarity">
    <text evidence="5 6">Belongs to the DEAD box helicase family.</text>
</comment>
<protein>
    <submittedName>
        <fullName evidence="10">DEAD/DEAH box helicase</fullName>
    </submittedName>
</protein>
<dbReference type="PROSITE" id="PS51194">
    <property type="entry name" value="HELICASE_CTER"/>
    <property type="match status" value="1"/>
</dbReference>
<dbReference type="SMART" id="SM00490">
    <property type="entry name" value="HELICc"/>
    <property type="match status" value="1"/>
</dbReference>